<organism evidence="2 3">
    <name type="scientific">Thalictrum thalictroides</name>
    <name type="common">Rue-anemone</name>
    <name type="synonym">Anemone thalictroides</name>
    <dbReference type="NCBI Taxonomy" id="46969"/>
    <lineage>
        <taxon>Eukaryota</taxon>
        <taxon>Viridiplantae</taxon>
        <taxon>Streptophyta</taxon>
        <taxon>Embryophyta</taxon>
        <taxon>Tracheophyta</taxon>
        <taxon>Spermatophyta</taxon>
        <taxon>Magnoliopsida</taxon>
        <taxon>Ranunculales</taxon>
        <taxon>Ranunculaceae</taxon>
        <taxon>Thalictroideae</taxon>
        <taxon>Thalictrum</taxon>
    </lineage>
</organism>
<accession>A0A7J6UR34</accession>
<keyword evidence="3" id="KW-1185">Reference proteome</keyword>
<evidence type="ECO:0000313" key="2">
    <source>
        <dbReference type="EMBL" id="KAF5174986.1"/>
    </source>
</evidence>
<proteinExistence type="predicted"/>
<dbReference type="Proteomes" id="UP000554482">
    <property type="component" value="Unassembled WGS sequence"/>
</dbReference>
<feature type="compositionally biased region" description="Polar residues" evidence="1">
    <location>
        <begin position="1"/>
        <end position="14"/>
    </location>
</feature>
<evidence type="ECO:0000313" key="3">
    <source>
        <dbReference type="Proteomes" id="UP000554482"/>
    </source>
</evidence>
<feature type="region of interest" description="Disordered" evidence="1">
    <location>
        <begin position="1"/>
        <end position="24"/>
    </location>
</feature>
<feature type="non-terminal residue" evidence="2">
    <location>
        <position position="1"/>
    </location>
</feature>
<sequence>MSSTPEMTKTTSETDVGGGASVNRKNQFRGSLFKYGSKFIQHFISFLFDPNSSSIWRNNTAEVFSNTSGDEDDEEALKWAAEIDIRNLGFQEKRQLLERL</sequence>
<evidence type="ECO:0000256" key="1">
    <source>
        <dbReference type="SAM" id="MobiDB-lite"/>
    </source>
</evidence>
<gene>
    <name evidence="2" type="ORF">FRX31_035427</name>
</gene>
<dbReference type="EMBL" id="JABWDY010044653">
    <property type="protein sequence ID" value="KAF5174986.1"/>
    <property type="molecule type" value="Genomic_DNA"/>
</dbReference>
<dbReference type="OrthoDB" id="66620at2759"/>
<dbReference type="AlphaFoldDB" id="A0A7J6UR34"/>
<comment type="caution">
    <text evidence="2">The sequence shown here is derived from an EMBL/GenBank/DDBJ whole genome shotgun (WGS) entry which is preliminary data.</text>
</comment>
<reference evidence="2 3" key="1">
    <citation type="submission" date="2020-06" db="EMBL/GenBank/DDBJ databases">
        <title>Transcriptomic and genomic resources for Thalictrum thalictroides and T. hernandezii: Facilitating candidate gene discovery in an emerging model plant lineage.</title>
        <authorList>
            <person name="Arias T."/>
            <person name="Riano-Pachon D.M."/>
            <person name="Di Stilio V.S."/>
        </authorList>
    </citation>
    <scope>NUCLEOTIDE SEQUENCE [LARGE SCALE GENOMIC DNA]</scope>
    <source>
        <strain evidence="3">cv. WT478/WT964</strain>
        <tissue evidence="2">Leaves</tissue>
    </source>
</reference>
<name>A0A7J6UR34_THATH</name>
<protein>
    <submittedName>
        <fullName evidence="2">Uncharacterized protein</fullName>
    </submittedName>
</protein>